<accession>A0A2P5PA56</accession>
<dbReference type="Gene3D" id="3.40.50.620">
    <property type="entry name" value="HUPs"/>
    <property type="match status" value="1"/>
</dbReference>
<dbReference type="Proteomes" id="UP000235653">
    <property type="component" value="Unassembled WGS sequence"/>
</dbReference>
<dbReference type="InterPro" id="IPR014729">
    <property type="entry name" value="Rossmann-like_a/b/a_fold"/>
</dbReference>
<name>A0A2P5PA56_9CHLR</name>
<keyword evidence="3" id="KW-1185">Reference proteome</keyword>
<evidence type="ECO:0000313" key="3">
    <source>
        <dbReference type="Proteomes" id="UP000235653"/>
    </source>
</evidence>
<protein>
    <recommendedName>
        <fullName evidence="1">Diphthamide synthase domain-containing protein</fullName>
    </recommendedName>
</protein>
<dbReference type="Gene3D" id="3.90.1490.10">
    <property type="entry name" value="putative n-type atp pyrophosphatase, domain 2"/>
    <property type="match status" value="1"/>
</dbReference>
<dbReference type="NCBIfam" id="TIGR00290">
    <property type="entry name" value="MJ0570_dom"/>
    <property type="match status" value="1"/>
</dbReference>
<dbReference type="EMBL" id="JQAN02000001">
    <property type="protein sequence ID" value="PPD59193.1"/>
    <property type="molecule type" value="Genomic_DNA"/>
</dbReference>
<comment type="caution">
    <text evidence="2">The sequence shown here is derived from an EMBL/GenBank/DDBJ whole genome shotgun (WGS) entry which is preliminary data.</text>
</comment>
<dbReference type="Pfam" id="PF01902">
    <property type="entry name" value="Diphthami_syn_2"/>
    <property type="match status" value="1"/>
</dbReference>
<gene>
    <name evidence="2" type="ORF">JP09_000510</name>
</gene>
<dbReference type="SUPFAM" id="SSF52402">
    <property type="entry name" value="Adenine nucleotide alpha hydrolases-like"/>
    <property type="match status" value="1"/>
</dbReference>
<dbReference type="OrthoDB" id="3572539at2"/>
<evidence type="ECO:0000259" key="1">
    <source>
        <dbReference type="Pfam" id="PF01902"/>
    </source>
</evidence>
<dbReference type="InterPro" id="IPR002761">
    <property type="entry name" value="Diphthami_syn_dom"/>
</dbReference>
<evidence type="ECO:0000313" key="2">
    <source>
        <dbReference type="EMBL" id="PPD59193.1"/>
    </source>
</evidence>
<sequence length="224" mass="25165">MLLKKAFCSWSGGKDSCLAYYLAQQEGITFSYLFNVLDEDGETSCTHGLPASLMRLQAKLAGIPLVQLKTNGIRYEEDLRKQLHEFKDQGINTGVYGNGDISPIWIGGVSKEEGLDPVFPLKDIHKTEVLNKLIVLGFKTIVVTARADLLGQQWLGKEVDEQFIIDWEQLKKKHNITPDQEAGLYHTLVLAGPIFKGQLEIVKTEKVLRNGYWFLDVRAVADTQ</sequence>
<proteinExistence type="predicted"/>
<reference evidence="2 3" key="1">
    <citation type="journal article" date="2017" name="ISME J.">
        <title>Grape pomace compost harbors organohalide-respiring Dehalogenimonas species with novel reductive dehalogenase genes.</title>
        <authorList>
            <person name="Yang Y."/>
            <person name="Higgins S.A."/>
            <person name="Yan J."/>
            <person name="Simsir B."/>
            <person name="Chourey K."/>
            <person name="Iyer R."/>
            <person name="Hettich R.L."/>
            <person name="Baldwin B."/>
            <person name="Ogles D.M."/>
            <person name="Loffler F.E."/>
        </authorList>
    </citation>
    <scope>NUCLEOTIDE SEQUENCE [LARGE SCALE GENOMIC DNA]</scope>
    <source>
        <strain evidence="2 3">GP</strain>
    </source>
</reference>
<organism evidence="2 3">
    <name type="scientific">Dehalogenimonas etheniformans</name>
    <dbReference type="NCBI Taxonomy" id="1536648"/>
    <lineage>
        <taxon>Bacteria</taxon>
        <taxon>Bacillati</taxon>
        <taxon>Chloroflexota</taxon>
        <taxon>Dehalococcoidia</taxon>
        <taxon>Dehalococcoidales</taxon>
        <taxon>Dehalococcoidaceae</taxon>
        <taxon>Dehalogenimonas</taxon>
    </lineage>
</organism>
<dbReference type="AlphaFoldDB" id="A0A2P5PA56"/>
<feature type="domain" description="Diphthamide synthase" evidence="1">
    <location>
        <begin position="6"/>
        <end position="219"/>
    </location>
</feature>